<dbReference type="CDD" id="cd04584">
    <property type="entry name" value="CBS_pair_AcuB_like"/>
    <property type="match status" value="1"/>
</dbReference>
<dbReference type="InterPro" id="IPR051257">
    <property type="entry name" value="Diverse_CBS-Domain"/>
</dbReference>
<evidence type="ECO:0000256" key="1">
    <source>
        <dbReference type="ARBA" id="ARBA00023122"/>
    </source>
</evidence>
<name>W7R271_9ALTE</name>
<dbReference type="PATRIC" id="fig|1328313.3.peg.592"/>
<gene>
    <name evidence="4" type="ORF">DS2_02840</name>
</gene>
<dbReference type="Gene3D" id="3.10.580.10">
    <property type="entry name" value="CBS-domain"/>
    <property type="match status" value="1"/>
</dbReference>
<proteinExistence type="predicted"/>
<organism evidence="4 5">
    <name type="scientific">Catenovulum agarivorans DS-2</name>
    <dbReference type="NCBI Taxonomy" id="1328313"/>
    <lineage>
        <taxon>Bacteria</taxon>
        <taxon>Pseudomonadati</taxon>
        <taxon>Pseudomonadota</taxon>
        <taxon>Gammaproteobacteria</taxon>
        <taxon>Alteromonadales</taxon>
        <taxon>Alteromonadaceae</taxon>
        <taxon>Catenovulum</taxon>
    </lineage>
</organism>
<feature type="domain" description="CBS" evidence="3">
    <location>
        <begin position="1"/>
        <end position="56"/>
    </location>
</feature>
<keyword evidence="1 2" id="KW-0129">CBS domain</keyword>
<evidence type="ECO:0000313" key="5">
    <source>
        <dbReference type="Proteomes" id="UP000019276"/>
    </source>
</evidence>
<dbReference type="PROSITE" id="PS51371">
    <property type="entry name" value="CBS"/>
    <property type="match status" value="2"/>
</dbReference>
<dbReference type="InterPro" id="IPR046342">
    <property type="entry name" value="CBS_dom_sf"/>
</dbReference>
<evidence type="ECO:0000256" key="2">
    <source>
        <dbReference type="PROSITE-ProRule" id="PRU00703"/>
    </source>
</evidence>
<sequence length="132" mass="14811">MSGKVVSVEMDDSLAEVKRIFDNAEFHHLVVLSDYKLVGVISDRDLLKALSPNLDSAGVTARELACLNKKAHQIMSRNPITLLPTATIKQAVRIFNQHKISCIPIVDPDNKVQGIVTWRDVMRKLEEAYQKT</sequence>
<dbReference type="SUPFAM" id="SSF54631">
    <property type="entry name" value="CBS-domain pair"/>
    <property type="match status" value="1"/>
</dbReference>
<dbReference type="eggNOG" id="COG0517">
    <property type="taxonomic scope" value="Bacteria"/>
</dbReference>
<accession>W7R271</accession>
<dbReference type="STRING" id="1328313.DS2_02840"/>
<protein>
    <submittedName>
        <fullName evidence="4">Signal transduction protein</fullName>
    </submittedName>
</protein>
<dbReference type="PANTHER" id="PTHR43080:SF2">
    <property type="entry name" value="CBS DOMAIN-CONTAINING PROTEIN"/>
    <property type="match status" value="1"/>
</dbReference>
<dbReference type="AlphaFoldDB" id="W7R271"/>
<comment type="caution">
    <text evidence="4">The sequence shown here is derived from an EMBL/GenBank/DDBJ whole genome shotgun (WGS) entry which is preliminary data.</text>
</comment>
<dbReference type="InterPro" id="IPR000644">
    <property type="entry name" value="CBS_dom"/>
</dbReference>
<reference evidence="4 5" key="1">
    <citation type="journal article" date="2014" name="Genome Announc.">
        <title>Draft Genome Sequence of the Agar-Degrading Bacterium Catenovulum sp. Strain DS-2, Isolated from Intestines of Haliotis diversicolor.</title>
        <authorList>
            <person name="Shan D."/>
            <person name="Li X."/>
            <person name="Gu Z."/>
            <person name="Wei G."/>
            <person name="Gao Z."/>
            <person name="Shao Z."/>
        </authorList>
    </citation>
    <scope>NUCLEOTIDE SEQUENCE [LARGE SCALE GENOMIC DNA]</scope>
    <source>
        <strain evidence="4 5">DS-2</strain>
    </source>
</reference>
<dbReference type="Proteomes" id="UP000019276">
    <property type="component" value="Unassembled WGS sequence"/>
</dbReference>
<evidence type="ECO:0000259" key="3">
    <source>
        <dbReference type="PROSITE" id="PS51371"/>
    </source>
</evidence>
<dbReference type="Pfam" id="PF00571">
    <property type="entry name" value="CBS"/>
    <property type="match status" value="2"/>
</dbReference>
<dbReference type="PANTHER" id="PTHR43080">
    <property type="entry name" value="CBS DOMAIN-CONTAINING PROTEIN CBSX3, MITOCHONDRIAL"/>
    <property type="match status" value="1"/>
</dbReference>
<dbReference type="EMBL" id="ARZY01000003">
    <property type="protein sequence ID" value="EWH11725.1"/>
    <property type="molecule type" value="Genomic_DNA"/>
</dbReference>
<evidence type="ECO:0000313" key="4">
    <source>
        <dbReference type="EMBL" id="EWH11725.1"/>
    </source>
</evidence>
<feature type="domain" description="CBS" evidence="3">
    <location>
        <begin position="75"/>
        <end position="132"/>
    </location>
</feature>
<dbReference type="SMART" id="SM00116">
    <property type="entry name" value="CBS"/>
    <property type="match status" value="2"/>
</dbReference>
<keyword evidence="5" id="KW-1185">Reference proteome</keyword>